<dbReference type="GO" id="GO:0005524">
    <property type="term" value="F:ATP binding"/>
    <property type="evidence" value="ECO:0007669"/>
    <property type="project" value="UniProtKB-KW"/>
</dbReference>
<comment type="similarity">
    <text evidence="1">Belongs to the ATP-dependent AMP-binding enzyme family.</text>
</comment>
<dbReference type="PANTHER" id="PTHR42921:SF1">
    <property type="entry name" value="ACETOACETYL-COA SYNTHETASE"/>
    <property type="match status" value="1"/>
</dbReference>
<dbReference type="OrthoDB" id="10253869at2759"/>
<dbReference type="InterPro" id="IPR045851">
    <property type="entry name" value="AMP-bd_C_sf"/>
</dbReference>
<dbReference type="NCBIfam" id="TIGR01217">
    <property type="entry name" value="ac_ac_CoA_syn"/>
    <property type="match status" value="1"/>
</dbReference>
<feature type="domain" description="AMP-dependent synthetase/ligase" evidence="5">
    <location>
        <begin position="117"/>
        <end position="494"/>
    </location>
</feature>
<dbReference type="InterPro" id="IPR020845">
    <property type="entry name" value="AMP-binding_CS"/>
</dbReference>
<dbReference type="Proteomes" id="UP000777438">
    <property type="component" value="Unassembled WGS sequence"/>
</dbReference>
<evidence type="ECO:0000256" key="1">
    <source>
        <dbReference type="ARBA" id="ARBA00006432"/>
    </source>
</evidence>
<dbReference type="AlphaFoldDB" id="A0A9P8VP66"/>
<dbReference type="Gene3D" id="3.30.300.30">
    <property type="match status" value="1"/>
</dbReference>
<dbReference type="InterPro" id="IPR005914">
    <property type="entry name" value="Acac_CoA_synth"/>
</dbReference>
<evidence type="ECO:0000256" key="2">
    <source>
        <dbReference type="ARBA" id="ARBA00022598"/>
    </source>
</evidence>
<sequence>MAFKQKKPIWEPRNADETNVARFMSYVNAKRGTNLQTYEDLHQWSVGEVTFQHFWRDAFTWLELAPRTSSGSGPVLNKQDLTSGLLFPPPRFFPDETMNMAEFLLRNGKDSSVAIHFAREGVPGIERVTWQELREQVRTVCDAMINSGIVSGDIIAAVISNSVHAIVLCLATLSLGAIWSSTSPDLGPDGIVDRYIQVNPKIIFADDGYIYAGKLVKLGNRIERWSQTLTRANSTLKDVVIIPSCNLDTDASRIDYRCTYDSFLQRGTGNKLEFAMFPFSHPAFILYSSGTTGKPKCIVHSAGGVALKVKTDMILQHDIRKDDVVFQFTTASWVMWVLNFVNLSSGAGMLLYDGSPFHPRPTVLLELAEEIGVSVFGTSPRYLAELRSHDIIPRKSFHLSKLRVMTSTGSVLSSDLYDWFYSIAFPPEIQLISMSGGTDIAGCFVGGTSILPVYAGEIQVKALGMAVEIVDSIPERPVSIEASGEAGELVCTKPFPSEPLQFYGEDGETKYKTSYFERFGTGVWCQGDLIQRLKDTGGLVILGRSDGVLNPSGVRFGSAEIYAVVDKFSTIADSICVGQKRECDLDERVILFVKMKDGAPFSEDLKRSLTNAIRETLSHRHVPRFILQVSDIPYTVNGKKCELNVKHIVCRRKTTVSATVANPEALKLYARFQDLPRDELSSKFKSNL</sequence>
<evidence type="ECO:0000256" key="3">
    <source>
        <dbReference type="ARBA" id="ARBA00022741"/>
    </source>
</evidence>
<dbReference type="InterPro" id="IPR000873">
    <property type="entry name" value="AMP-dep_synth/lig_dom"/>
</dbReference>
<evidence type="ECO:0000313" key="6">
    <source>
        <dbReference type="EMBL" id="KAH6871223.1"/>
    </source>
</evidence>
<dbReference type="NCBIfam" id="NF002937">
    <property type="entry name" value="PRK03584.1"/>
    <property type="match status" value="1"/>
</dbReference>
<dbReference type="InterPro" id="IPR042099">
    <property type="entry name" value="ANL_N_sf"/>
</dbReference>
<protein>
    <submittedName>
        <fullName evidence="6">Acetoacetyl-synthase</fullName>
    </submittedName>
</protein>
<dbReference type="EMBL" id="JAGPYM010000057">
    <property type="protein sequence ID" value="KAH6871223.1"/>
    <property type="molecule type" value="Genomic_DNA"/>
</dbReference>
<keyword evidence="3" id="KW-0547">Nucleotide-binding</keyword>
<reference evidence="6 7" key="1">
    <citation type="journal article" date="2021" name="Nat. Commun.">
        <title>Genetic determinants of endophytism in the Arabidopsis root mycobiome.</title>
        <authorList>
            <person name="Mesny F."/>
            <person name="Miyauchi S."/>
            <person name="Thiergart T."/>
            <person name="Pickel B."/>
            <person name="Atanasova L."/>
            <person name="Karlsson M."/>
            <person name="Huettel B."/>
            <person name="Barry K.W."/>
            <person name="Haridas S."/>
            <person name="Chen C."/>
            <person name="Bauer D."/>
            <person name="Andreopoulos W."/>
            <person name="Pangilinan J."/>
            <person name="LaButti K."/>
            <person name="Riley R."/>
            <person name="Lipzen A."/>
            <person name="Clum A."/>
            <person name="Drula E."/>
            <person name="Henrissat B."/>
            <person name="Kohler A."/>
            <person name="Grigoriev I.V."/>
            <person name="Martin F.M."/>
            <person name="Hacquard S."/>
        </authorList>
    </citation>
    <scope>NUCLEOTIDE SEQUENCE [LARGE SCALE GENOMIC DNA]</scope>
    <source>
        <strain evidence="6 7">MPI-CAGE-CH-0241</strain>
    </source>
</reference>
<name>A0A9P8VP66_9HYPO</name>
<proteinExistence type="inferred from homology"/>
<organism evidence="6 7">
    <name type="scientific">Thelonectria olida</name>
    <dbReference type="NCBI Taxonomy" id="1576542"/>
    <lineage>
        <taxon>Eukaryota</taxon>
        <taxon>Fungi</taxon>
        <taxon>Dikarya</taxon>
        <taxon>Ascomycota</taxon>
        <taxon>Pezizomycotina</taxon>
        <taxon>Sordariomycetes</taxon>
        <taxon>Hypocreomycetidae</taxon>
        <taxon>Hypocreales</taxon>
        <taxon>Nectriaceae</taxon>
        <taxon>Thelonectria</taxon>
    </lineage>
</organism>
<keyword evidence="2" id="KW-0436">Ligase</keyword>
<dbReference type="SUPFAM" id="SSF56801">
    <property type="entry name" value="Acetyl-CoA synthetase-like"/>
    <property type="match status" value="1"/>
</dbReference>
<dbReference type="PROSITE" id="PS00455">
    <property type="entry name" value="AMP_BINDING"/>
    <property type="match status" value="1"/>
</dbReference>
<dbReference type="GO" id="GO:0030729">
    <property type="term" value="F:acetoacetate-CoA ligase activity"/>
    <property type="evidence" value="ECO:0007669"/>
    <property type="project" value="InterPro"/>
</dbReference>
<dbReference type="Gene3D" id="3.40.50.12780">
    <property type="entry name" value="N-terminal domain of ligase-like"/>
    <property type="match status" value="1"/>
</dbReference>
<evidence type="ECO:0000259" key="5">
    <source>
        <dbReference type="Pfam" id="PF00501"/>
    </source>
</evidence>
<dbReference type="PANTHER" id="PTHR42921">
    <property type="entry name" value="ACETOACETYL-COA SYNTHETASE"/>
    <property type="match status" value="1"/>
</dbReference>
<keyword evidence="4" id="KW-0067">ATP-binding</keyword>
<keyword evidence="7" id="KW-1185">Reference proteome</keyword>
<dbReference type="Pfam" id="PF00501">
    <property type="entry name" value="AMP-binding"/>
    <property type="match status" value="1"/>
</dbReference>
<evidence type="ECO:0000313" key="7">
    <source>
        <dbReference type="Proteomes" id="UP000777438"/>
    </source>
</evidence>
<accession>A0A9P8VP66</accession>
<evidence type="ECO:0000256" key="4">
    <source>
        <dbReference type="ARBA" id="ARBA00022840"/>
    </source>
</evidence>
<gene>
    <name evidence="6" type="ORF">B0T10DRAFT_553430</name>
</gene>
<comment type="caution">
    <text evidence="6">The sequence shown here is derived from an EMBL/GenBank/DDBJ whole genome shotgun (WGS) entry which is preliminary data.</text>
</comment>
<dbReference type="GO" id="GO:0006629">
    <property type="term" value="P:lipid metabolic process"/>
    <property type="evidence" value="ECO:0007669"/>
    <property type="project" value="InterPro"/>
</dbReference>